<dbReference type="GO" id="GO:0016787">
    <property type="term" value="F:hydrolase activity"/>
    <property type="evidence" value="ECO:0007669"/>
    <property type="project" value="UniProtKB-KW"/>
</dbReference>
<dbReference type="RefSeq" id="WP_055266139.1">
    <property type="nucleotide sequence ID" value="NZ_CABIXQ010000012.1"/>
</dbReference>
<dbReference type="Proteomes" id="UP000095594">
    <property type="component" value="Unassembled WGS sequence"/>
</dbReference>
<accession>A0A174GYC7</accession>
<feature type="transmembrane region" description="Helical" evidence="1">
    <location>
        <begin position="7"/>
        <end position="27"/>
    </location>
</feature>
<dbReference type="EMBL" id="CYZX01000012">
    <property type="protein sequence ID" value="CUO65809.1"/>
    <property type="molecule type" value="Genomic_DNA"/>
</dbReference>
<sequence length="316" mass="36252">MIKVRIKVIVLISIVALTAGIIIYNIYNNNQISVVTEEIKIENLPEEFDGFTILQLADLHSKSFGENQEDLINIINEQNFDMIAICGDMQDNDEEGYEIFITLLEGINNKEYVFYTPGNHGPFPFENDIGFTNFLSSDFNGRHRRVYNNEKTLSEAGERLKSLGVKLLNEAYEIKRGDSSLWVSELLYKEQLDVITNNEYDNNAINIAVTHYPMESVFDDENYRQHLSQYELVLAAHYHGGQWRIPGIGALFIPDINKAAYFPSQDRVSGLTEVGGIRQYVTRGLGAGGTYEFMRFRFFNRPEINLITLIKNYDKE</sequence>
<dbReference type="InterPro" id="IPR004843">
    <property type="entry name" value="Calcineurin-like_PHP"/>
</dbReference>
<keyword evidence="1" id="KW-1133">Transmembrane helix</keyword>
<proteinExistence type="predicted"/>
<evidence type="ECO:0000313" key="4">
    <source>
        <dbReference type="Proteomes" id="UP000095594"/>
    </source>
</evidence>
<organism evidence="3 4">
    <name type="scientific">Clostridium disporicum</name>
    <dbReference type="NCBI Taxonomy" id="84024"/>
    <lineage>
        <taxon>Bacteria</taxon>
        <taxon>Bacillati</taxon>
        <taxon>Bacillota</taxon>
        <taxon>Clostridia</taxon>
        <taxon>Eubacteriales</taxon>
        <taxon>Clostridiaceae</taxon>
        <taxon>Clostridium</taxon>
    </lineage>
</organism>
<dbReference type="PANTHER" id="PTHR31302">
    <property type="entry name" value="TRANSMEMBRANE PROTEIN WITH METALLOPHOSPHOESTERASE DOMAIN-RELATED"/>
    <property type="match status" value="1"/>
</dbReference>
<keyword evidence="3" id="KW-0378">Hydrolase</keyword>
<gene>
    <name evidence="3" type="ORF">ERS852471_01988</name>
</gene>
<evidence type="ECO:0000256" key="1">
    <source>
        <dbReference type="SAM" id="Phobius"/>
    </source>
</evidence>
<name>A0A174GYC7_9CLOT</name>
<dbReference type="AlphaFoldDB" id="A0A174GYC7"/>
<keyword evidence="1" id="KW-0472">Membrane</keyword>
<reference evidence="3 4" key="1">
    <citation type="submission" date="2015-09" db="EMBL/GenBank/DDBJ databases">
        <authorList>
            <consortium name="Pathogen Informatics"/>
        </authorList>
    </citation>
    <scope>NUCLEOTIDE SEQUENCE [LARGE SCALE GENOMIC DNA]</scope>
    <source>
        <strain evidence="3 4">2789STDY5834856</strain>
    </source>
</reference>
<dbReference type="SUPFAM" id="SSF56300">
    <property type="entry name" value="Metallo-dependent phosphatases"/>
    <property type="match status" value="1"/>
</dbReference>
<feature type="domain" description="Calcineurin-like phosphoesterase" evidence="2">
    <location>
        <begin position="52"/>
        <end position="240"/>
    </location>
</feature>
<dbReference type="OrthoDB" id="9780884at2"/>
<keyword evidence="1" id="KW-0812">Transmembrane</keyword>
<dbReference type="PANTHER" id="PTHR31302:SF0">
    <property type="entry name" value="TRANSMEMBRANE PROTEIN WITH METALLOPHOSPHOESTERASE DOMAIN"/>
    <property type="match status" value="1"/>
</dbReference>
<evidence type="ECO:0000313" key="3">
    <source>
        <dbReference type="EMBL" id="CUO65809.1"/>
    </source>
</evidence>
<dbReference type="Gene3D" id="3.60.21.10">
    <property type="match status" value="1"/>
</dbReference>
<dbReference type="EC" id="3.1.-.-" evidence="3"/>
<evidence type="ECO:0000259" key="2">
    <source>
        <dbReference type="Pfam" id="PF00149"/>
    </source>
</evidence>
<dbReference type="InterPro" id="IPR029052">
    <property type="entry name" value="Metallo-depent_PP-like"/>
</dbReference>
<dbReference type="Pfam" id="PF00149">
    <property type="entry name" value="Metallophos"/>
    <property type="match status" value="1"/>
</dbReference>
<dbReference type="InterPro" id="IPR051158">
    <property type="entry name" value="Metallophosphoesterase_sf"/>
</dbReference>
<protein>
    <submittedName>
        <fullName evidence="3">Phosphoesterase</fullName>
        <ecNumber evidence="3">3.1.-.-</ecNumber>
    </submittedName>
</protein>